<dbReference type="EMBL" id="UINC01004122">
    <property type="protein sequence ID" value="SVA11968.1"/>
    <property type="molecule type" value="Genomic_DNA"/>
</dbReference>
<sequence length="178" mass="20191">VLFFLTISFAKVSVRIESNPSNANVKIDGESFGLTPIEEISLAPGLHKIDLAYEEYVPIQYELDLQLATSVVLLFQLNQIHTVTFNTQETGLNFVLDSKYNWFENKIKLKMEEGTHNLKVLNGDSLIEEKELKINEASEIFYELPLSESQLQLSQQKVDEALKALKALQSVKDSIENE</sequence>
<evidence type="ECO:0000313" key="3">
    <source>
        <dbReference type="EMBL" id="SVA11968.1"/>
    </source>
</evidence>
<evidence type="ECO:0000259" key="2">
    <source>
        <dbReference type="Pfam" id="PF08308"/>
    </source>
</evidence>
<feature type="coiled-coil region" evidence="1">
    <location>
        <begin position="151"/>
        <end position="178"/>
    </location>
</feature>
<gene>
    <name evidence="3" type="ORF">METZ01_LOCUS64822</name>
</gene>
<dbReference type="AlphaFoldDB" id="A0A381T8R1"/>
<feature type="domain" description="PEGA" evidence="2">
    <location>
        <begin position="13"/>
        <end position="66"/>
    </location>
</feature>
<reference evidence="3" key="1">
    <citation type="submission" date="2018-05" db="EMBL/GenBank/DDBJ databases">
        <authorList>
            <person name="Lanie J.A."/>
            <person name="Ng W.-L."/>
            <person name="Kazmierczak K.M."/>
            <person name="Andrzejewski T.M."/>
            <person name="Davidsen T.M."/>
            <person name="Wayne K.J."/>
            <person name="Tettelin H."/>
            <person name="Glass J.I."/>
            <person name="Rusch D."/>
            <person name="Podicherti R."/>
            <person name="Tsui H.-C.T."/>
            <person name="Winkler M.E."/>
        </authorList>
    </citation>
    <scope>NUCLEOTIDE SEQUENCE</scope>
</reference>
<proteinExistence type="predicted"/>
<feature type="non-terminal residue" evidence="3">
    <location>
        <position position="1"/>
    </location>
</feature>
<protein>
    <recommendedName>
        <fullName evidence="2">PEGA domain-containing protein</fullName>
    </recommendedName>
</protein>
<accession>A0A381T8R1</accession>
<keyword evidence="1" id="KW-0175">Coiled coil</keyword>
<organism evidence="3">
    <name type="scientific">marine metagenome</name>
    <dbReference type="NCBI Taxonomy" id="408172"/>
    <lineage>
        <taxon>unclassified sequences</taxon>
        <taxon>metagenomes</taxon>
        <taxon>ecological metagenomes</taxon>
    </lineage>
</organism>
<dbReference type="Pfam" id="PF08308">
    <property type="entry name" value="PEGA"/>
    <property type="match status" value="1"/>
</dbReference>
<evidence type="ECO:0000256" key="1">
    <source>
        <dbReference type="SAM" id="Coils"/>
    </source>
</evidence>
<dbReference type="InterPro" id="IPR013229">
    <property type="entry name" value="PEGA"/>
</dbReference>
<name>A0A381T8R1_9ZZZZ</name>